<evidence type="ECO:0000313" key="7">
    <source>
        <dbReference type="Proteomes" id="UP000254937"/>
    </source>
</evidence>
<feature type="domain" description="ATP-grasp" evidence="5">
    <location>
        <begin position="328"/>
        <end position="563"/>
    </location>
</feature>
<dbReference type="PROSITE" id="PS50975">
    <property type="entry name" value="ATP_GRASP"/>
    <property type="match status" value="1"/>
</dbReference>
<dbReference type="Proteomes" id="UP000254937">
    <property type="component" value="Unassembled WGS sequence"/>
</dbReference>
<dbReference type="InterPro" id="IPR052032">
    <property type="entry name" value="ATP-dep_AA_Ligase"/>
</dbReference>
<dbReference type="AlphaFoldDB" id="A0A370PAX6"/>
<dbReference type="Gene3D" id="3.40.50.20">
    <property type="match status" value="1"/>
</dbReference>
<dbReference type="SUPFAM" id="SSF56059">
    <property type="entry name" value="Glutathione synthetase ATP-binding domain-like"/>
    <property type="match status" value="1"/>
</dbReference>
<evidence type="ECO:0000259" key="5">
    <source>
        <dbReference type="PROSITE" id="PS50975"/>
    </source>
</evidence>
<keyword evidence="7" id="KW-1185">Reference proteome</keyword>
<proteinExistence type="predicted"/>
<name>A0A370PAX6_ASPPH</name>
<keyword evidence="3 4" id="KW-0067">ATP-binding</keyword>
<keyword evidence="2 4" id="KW-0547">Nucleotide-binding</keyword>
<dbReference type="GO" id="GO:0046872">
    <property type="term" value="F:metal ion binding"/>
    <property type="evidence" value="ECO:0007669"/>
    <property type="project" value="InterPro"/>
</dbReference>
<reference evidence="6 7" key="1">
    <citation type="submission" date="2018-07" db="EMBL/GenBank/DDBJ databases">
        <title>Section-level genome sequencing of Aspergillus section Nigri to investigate inter- and intra-species variation.</title>
        <authorList>
            <consortium name="DOE Joint Genome Institute"/>
            <person name="Vesth T.C."/>
            <person name="Nybo J.L."/>
            <person name="Theobald S."/>
            <person name="Frisvad J.C."/>
            <person name="Larsen T.O."/>
            <person name="Nielsen K.F."/>
            <person name="Hoof J.B."/>
            <person name="Brandl J."/>
            <person name="Salamov A."/>
            <person name="Riley R."/>
            <person name="Gladden J.M."/>
            <person name="Phatale P."/>
            <person name="Nielsen M.T."/>
            <person name="Lyhne E.K."/>
            <person name="Kogle M.E."/>
            <person name="Strasser K."/>
            <person name="McDonnell E."/>
            <person name="Barry K."/>
            <person name="Clum A."/>
            <person name="Chen C."/>
            <person name="Nolan M."/>
            <person name="Sandor L."/>
            <person name="Kuo A."/>
            <person name="Lipzen A."/>
            <person name="Hainaut M."/>
            <person name="Drula E."/>
            <person name="Tsang A."/>
            <person name="Magnuson J.K."/>
            <person name="Henrissat B."/>
            <person name="Wiebenga A."/>
            <person name="Simmons B.A."/>
            <person name="Makela M.R."/>
            <person name="De vries R.P."/>
            <person name="Grigoriev I.V."/>
            <person name="Mortensen U.H."/>
            <person name="Baker S.E."/>
            <person name="Andersen M.R."/>
        </authorList>
    </citation>
    <scope>NUCLEOTIDE SEQUENCE [LARGE SCALE GENOMIC DNA]</scope>
    <source>
        <strain evidence="6 7">ATCC 13157</strain>
    </source>
</reference>
<dbReference type="EMBL" id="KZ851861">
    <property type="protein sequence ID" value="RDK39338.1"/>
    <property type="molecule type" value="Genomic_DNA"/>
</dbReference>
<dbReference type="PANTHER" id="PTHR43585:SF2">
    <property type="entry name" value="ATP-GRASP ENZYME FSQD"/>
    <property type="match status" value="1"/>
</dbReference>
<dbReference type="InterPro" id="IPR041472">
    <property type="entry name" value="BL00235/CARNS1_N"/>
</dbReference>
<dbReference type="PANTHER" id="PTHR43585">
    <property type="entry name" value="FUMIPYRROLE BIOSYNTHESIS PROTEIN C"/>
    <property type="match status" value="1"/>
</dbReference>
<evidence type="ECO:0000256" key="2">
    <source>
        <dbReference type="ARBA" id="ARBA00022741"/>
    </source>
</evidence>
<accession>A0A370PAX6</accession>
<dbReference type="GO" id="GO:0005524">
    <property type="term" value="F:ATP binding"/>
    <property type="evidence" value="ECO:0007669"/>
    <property type="project" value="UniProtKB-UniRule"/>
</dbReference>
<dbReference type="InterPro" id="IPR013815">
    <property type="entry name" value="ATP_grasp_subdomain_1"/>
</dbReference>
<dbReference type="GO" id="GO:0016874">
    <property type="term" value="F:ligase activity"/>
    <property type="evidence" value="ECO:0007669"/>
    <property type="project" value="UniProtKB-KW"/>
</dbReference>
<keyword evidence="1" id="KW-0436">Ligase</keyword>
<dbReference type="InterPro" id="IPR011761">
    <property type="entry name" value="ATP-grasp"/>
</dbReference>
<evidence type="ECO:0000313" key="6">
    <source>
        <dbReference type="EMBL" id="RDK39338.1"/>
    </source>
</evidence>
<dbReference type="Pfam" id="PF18130">
    <property type="entry name" value="ATPgrasp_N"/>
    <property type="match status" value="1"/>
</dbReference>
<gene>
    <name evidence="6" type="ORF">M752DRAFT_220584</name>
</gene>
<evidence type="ECO:0000256" key="1">
    <source>
        <dbReference type="ARBA" id="ARBA00022598"/>
    </source>
</evidence>
<protein>
    <submittedName>
        <fullName evidence="6">Glutathione synthetase ATP-binding domain-like protein</fullName>
    </submittedName>
</protein>
<evidence type="ECO:0000256" key="4">
    <source>
        <dbReference type="PROSITE-ProRule" id="PRU00409"/>
    </source>
</evidence>
<organism evidence="6 7">
    <name type="scientific">Aspergillus phoenicis ATCC 13157</name>
    <dbReference type="NCBI Taxonomy" id="1353007"/>
    <lineage>
        <taxon>Eukaryota</taxon>
        <taxon>Fungi</taxon>
        <taxon>Dikarya</taxon>
        <taxon>Ascomycota</taxon>
        <taxon>Pezizomycotina</taxon>
        <taxon>Eurotiomycetes</taxon>
        <taxon>Eurotiomycetidae</taxon>
        <taxon>Eurotiales</taxon>
        <taxon>Aspergillaceae</taxon>
        <taxon>Aspergillus</taxon>
    </lineage>
</organism>
<dbReference type="Gene3D" id="3.30.1490.20">
    <property type="entry name" value="ATP-grasp fold, A domain"/>
    <property type="match status" value="1"/>
</dbReference>
<sequence length="715" mass="79518">MAYSCFLALTTQDQIDHFTCEWNKAIPVKGFVGQKHESVNLTLYPTKTVVTKTYNNRDAASAACFDGYQNDDDKEFCTPWNLTPEITSFITTTILERNKGADNKSPIIMKFILSTVDGYLARSDFLEQRLDGVKHIAKVVGLLRPLQQVTTAQVQIDGTAHDLSTLLSMSVGAVLLDAGSGFDLHDTLHHSVEEALCNRISYAWVVPTSIVPKRLAWVEGRKDADTSRRMYEAAAALGISLVIIDKPGHWLQNDNGPYAHLREGFVAANIDVDEGFVDRIITAVRSYDKPIDGLMTVSDSRMIGVARACEILGYPTSPSSAYILAGDKYQTRLMEPDTHGAFRVFGTDELDKVLRSTEVSYPLIVKPCLGWGSQAVTKVSTEDELFQAVEKACDCHALGPQKRSDAVIEPYIDGPEVDANFVLLNGEVIFCEISDDFPSPGDLDAQQSHNFVETMVHIPSALPPHELRAIRNALHQSILRQGFLTGTFHCEARLQYSSHEFRKDSENGVEDLYPRQGKTNDGRKSVRVYLLEINARPAGYLETVGVNLVYGVDYFAQQMLFAVNDELRYRALCHPFLNGPRYNLSVLVLQEDVAGIMKTEDATAELLHQYPELEPHVPLYATIKKKGDRLVGPKSSEVHFIAWMLVTAEKRPDCLRLYEHREETDGGHLTSMLAIELQLGHACHGWKAKLRAVSHEHKAIAHSAGEPAFSYTGHG</sequence>
<dbReference type="Pfam" id="PF13535">
    <property type="entry name" value="ATP-grasp_4"/>
    <property type="match status" value="1"/>
</dbReference>
<dbReference type="Gene3D" id="3.30.470.20">
    <property type="entry name" value="ATP-grasp fold, B domain"/>
    <property type="match status" value="1"/>
</dbReference>
<evidence type="ECO:0000256" key="3">
    <source>
        <dbReference type="ARBA" id="ARBA00022840"/>
    </source>
</evidence>